<reference evidence="9" key="1">
    <citation type="submission" date="2016-11" db="EMBL/GenBank/DDBJ databases">
        <authorList>
            <person name="Varghese N."/>
            <person name="Submissions S."/>
        </authorList>
    </citation>
    <scope>NUCLEOTIDE SEQUENCE [LARGE SCALE GENOMIC DNA]</scope>
    <source>
        <strain evidence="9">DSM 16057</strain>
    </source>
</reference>
<organism evidence="8 9">
    <name type="scientific">Desulfofundulus thermosubterraneus DSM 16057</name>
    <dbReference type="NCBI Taxonomy" id="1121432"/>
    <lineage>
        <taxon>Bacteria</taxon>
        <taxon>Bacillati</taxon>
        <taxon>Bacillota</taxon>
        <taxon>Clostridia</taxon>
        <taxon>Eubacteriales</taxon>
        <taxon>Peptococcaceae</taxon>
        <taxon>Desulfofundulus</taxon>
    </lineage>
</organism>
<keyword evidence="1" id="KW-0813">Transport</keyword>
<dbReference type="AlphaFoldDB" id="A0A1M6JYP0"/>
<keyword evidence="3" id="KW-0479">Metal-binding</keyword>
<evidence type="ECO:0000313" key="9">
    <source>
        <dbReference type="Proteomes" id="UP000184529"/>
    </source>
</evidence>
<evidence type="ECO:0000256" key="1">
    <source>
        <dbReference type="ARBA" id="ARBA00022448"/>
    </source>
</evidence>
<keyword evidence="5" id="KW-0408">Iron</keyword>
<dbReference type="InterPro" id="IPR017896">
    <property type="entry name" value="4Fe4S_Fe-S-bd"/>
</dbReference>
<evidence type="ECO:0000256" key="2">
    <source>
        <dbReference type="ARBA" id="ARBA00022485"/>
    </source>
</evidence>
<evidence type="ECO:0000259" key="7">
    <source>
        <dbReference type="PROSITE" id="PS51379"/>
    </source>
</evidence>
<dbReference type="Proteomes" id="UP000184529">
    <property type="component" value="Unassembled WGS sequence"/>
</dbReference>
<dbReference type="Pfam" id="PF12838">
    <property type="entry name" value="Fer4_7"/>
    <property type="match status" value="1"/>
</dbReference>
<proteinExistence type="predicted"/>
<evidence type="ECO:0000313" key="8">
    <source>
        <dbReference type="EMBL" id="SHJ51839.1"/>
    </source>
</evidence>
<dbReference type="STRING" id="1121432.SAMN02745219_02744"/>
<dbReference type="GO" id="GO:0046872">
    <property type="term" value="F:metal ion binding"/>
    <property type="evidence" value="ECO:0007669"/>
    <property type="project" value="UniProtKB-KW"/>
</dbReference>
<name>A0A1M6JYP0_9FIRM</name>
<protein>
    <submittedName>
        <fullName evidence="8">Fe-S-cluster-containing hydrogenase component 2</fullName>
    </submittedName>
</protein>
<dbReference type="InterPro" id="IPR050294">
    <property type="entry name" value="RnfB_subfamily"/>
</dbReference>
<dbReference type="GO" id="GO:0051539">
    <property type="term" value="F:4 iron, 4 sulfur cluster binding"/>
    <property type="evidence" value="ECO:0007669"/>
    <property type="project" value="UniProtKB-KW"/>
</dbReference>
<keyword evidence="6" id="KW-0411">Iron-sulfur</keyword>
<feature type="domain" description="4Fe-4S ferredoxin-type" evidence="7">
    <location>
        <begin position="1"/>
        <end position="20"/>
    </location>
</feature>
<dbReference type="InterPro" id="IPR017900">
    <property type="entry name" value="4Fe4S_Fe_S_CS"/>
</dbReference>
<evidence type="ECO:0000256" key="6">
    <source>
        <dbReference type="ARBA" id="ARBA00023014"/>
    </source>
</evidence>
<dbReference type="RefSeq" id="WP_165613261.1">
    <property type="nucleotide sequence ID" value="NZ_FQZM01000038.1"/>
</dbReference>
<dbReference type="PANTHER" id="PTHR42859:SF10">
    <property type="entry name" value="DIMETHYLSULFOXIDE REDUCTASE CHAIN B"/>
    <property type="match status" value="1"/>
</dbReference>
<evidence type="ECO:0000256" key="5">
    <source>
        <dbReference type="ARBA" id="ARBA00023004"/>
    </source>
</evidence>
<dbReference type="SUPFAM" id="SSF54862">
    <property type="entry name" value="4Fe-4S ferredoxins"/>
    <property type="match status" value="1"/>
</dbReference>
<sequence>MILHYQPEKCTGCHLCELACSGYKEGVFNPALARLQVSSGYKGDNLVNEARLCEKCFKCADACSNRAIVYDRGPLSLVLDDCVQCGACIEVCPTAVLRPDGRGFPLLCDYCQGEPYCVKWCPHEALSLKEVE</sequence>
<dbReference type="PROSITE" id="PS00198">
    <property type="entry name" value="4FE4S_FER_1"/>
    <property type="match status" value="1"/>
</dbReference>
<keyword evidence="9" id="KW-1185">Reference proteome</keyword>
<evidence type="ECO:0000256" key="4">
    <source>
        <dbReference type="ARBA" id="ARBA00022982"/>
    </source>
</evidence>
<gene>
    <name evidence="8" type="ORF">SAMN02745219_02744</name>
</gene>
<accession>A0A1M6JYP0</accession>
<dbReference type="PANTHER" id="PTHR42859">
    <property type="entry name" value="OXIDOREDUCTASE"/>
    <property type="match status" value="1"/>
</dbReference>
<dbReference type="Gene3D" id="3.30.70.20">
    <property type="match status" value="2"/>
</dbReference>
<dbReference type="EMBL" id="FQZM01000038">
    <property type="protein sequence ID" value="SHJ51839.1"/>
    <property type="molecule type" value="Genomic_DNA"/>
</dbReference>
<keyword evidence="2" id="KW-0004">4Fe-4S</keyword>
<keyword evidence="4" id="KW-0249">Electron transport</keyword>
<evidence type="ECO:0000256" key="3">
    <source>
        <dbReference type="ARBA" id="ARBA00022723"/>
    </source>
</evidence>
<feature type="domain" description="4Fe-4S ferredoxin-type" evidence="7">
    <location>
        <begin position="73"/>
        <end position="102"/>
    </location>
</feature>
<dbReference type="PROSITE" id="PS51379">
    <property type="entry name" value="4FE4S_FER_2"/>
    <property type="match status" value="2"/>
</dbReference>